<dbReference type="PANTHER" id="PTHR30027">
    <property type="entry name" value="RIBOSOMAL RNA SMALL SUBUNIT METHYLTRANSFERASE E"/>
    <property type="match status" value="1"/>
</dbReference>
<sequence length="237" mass="25970">MNLLLLEPQEVTAEGCVTLADRRHHHLRTVLNSAPGDTLKVGMLGGNIGSATLKETTPERSILSDLVCTRPPPAKLPLTLILALPRPKAARRICRTAAELGIEKLILLNSYRVEKSYWQSPLVQTERIASYFLEGLEQAGDTVLPELIVENRFKPFVEDRLPALLEGKRALLAHPYGDAIPTEAITEPTVLAVGPEGGFIPYEVEKLLLAGMQTMSLGERILRVESAVPTLLAKLFP</sequence>
<comment type="catalytic activity">
    <reaction evidence="9 10">
        <text>uridine(1498) in 16S rRNA + S-adenosyl-L-methionine = N(3)-methyluridine(1498) in 16S rRNA + S-adenosyl-L-homocysteine + H(+)</text>
        <dbReference type="Rhea" id="RHEA:42920"/>
        <dbReference type="Rhea" id="RHEA-COMP:10283"/>
        <dbReference type="Rhea" id="RHEA-COMP:10284"/>
        <dbReference type="ChEBI" id="CHEBI:15378"/>
        <dbReference type="ChEBI" id="CHEBI:57856"/>
        <dbReference type="ChEBI" id="CHEBI:59789"/>
        <dbReference type="ChEBI" id="CHEBI:65315"/>
        <dbReference type="ChEBI" id="CHEBI:74502"/>
        <dbReference type="EC" id="2.1.1.193"/>
    </reaction>
</comment>
<evidence type="ECO:0000313" key="12">
    <source>
        <dbReference type="EMBL" id="MBB3046900.1"/>
    </source>
</evidence>
<dbReference type="PIRSF" id="PIRSF015601">
    <property type="entry name" value="MTase_slr0722"/>
    <property type="match status" value="1"/>
</dbReference>
<dbReference type="GO" id="GO:0070042">
    <property type="term" value="F:rRNA (uridine-N3-)-methyltransferase activity"/>
    <property type="evidence" value="ECO:0007669"/>
    <property type="project" value="TreeGrafter"/>
</dbReference>
<organism evidence="12 13">
    <name type="scientific">Litorivivens lipolytica</name>
    <dbReference type="NCBI Taxonomy" id="1524264"/>
    <lineage>
        <taxon>Bacteria</taxon>
        <taxon>Pseudomonadati</taxon>
        <taxon>Pseudomonadota</taxon>
        <taxon>Gammaproteobacteria</taxon>
        <taxon>Litorivivens</taxon>
    </lineage>
</organism>
<feature type="domain" description="Ribosomal RNA small subunit methyltransferase E methyltransferase" evidence="11">
    <location>
        <begin position="74"/>
        <end position="233"/>
    </location>
</feature>
<keyword evidence="13" id="KW-1185">Reference proteome</keyword>
<reference evidence="12 13" key="1">
    <citation type="submission" date="2020-08" db="EMBL/GenBank/DDBJ databases">
        <title>Genomic Encyclopedia of Type Strains, Phase III (KMG-III): the genomes of soil and plant-associated and newly described type strains.</title>
        <authorList>
            <person name="Whitman W."/>
        </authorList>
    </citation>
    <scope>NUCLEOTIDE SEQUENCE [LARGE SCALE GENOMIC DNA]</scope>
    <source>
        <strain evidence="12 13">CECT 8654</strain>
    </source>
</reference>
<comment type="subcellular location">
    <subcellularLocation>
        <location evidence="1 10">Cytoplasm</location>
    </subcellularLocation>
</comment>
<dbReference type="InterPro" id="IPR029028">
    <property type="entry name" value="Alpha/beta_knot_MTases"/>
</dbReference>
<evidence type="ECO:0000256" key="4">
    <source>
        <dbReference type="ARBA" id="ARBA00022552"/>
    </source>
</evidence>
<evidence type="ECO:0000256" key="2">
    <source>
        <dbReference type="ARBA" id="ARBA00005528"/>
    </source>
</evidence>
<dbReference type="CDD" id="cd18084">
    <property type="entry name" value="RsmE-like"/>
    <property type="match status" value="1"/>
</dbReference>
<dbReference type="NCBIfam" id="TIGR00046">
    <property type="entry name" value="RsmE family RNA methyltransferase"/>
    <property type="match status" value="1"/>
</dbReference>
<evidence type="ECO:0000256" key="7">
    <source>
        <dbReference type="ARBA" id="ARBA00022691"/>
    </source>
</evidence>
<evidence type="ECO:0000256" key="9">
    <source>
        <dbReference type="ARBA" id="ARBA00047944"/>
    </source>
</evidence>
<dbReference type="GO" id="GO:0005737">
    <property type="term" value="C:cytoplasm"/>
    <property type="evidence" value="ECO:0007669"/>
    <property type="project" value="UniProtKB-SubCell"/>
</dbReference>
<accession>A0A7W4W3R8</accession>
<name>A0A7W4W3R8_9GAMM</name>
<keyword evidence="7 10" id="KW-0949">S-adenosyl-L-methionine</keyword>
<dbReference type="NCBIfam" id="NF008700">
    <property type="entry name" value="PRK11713.5-4"/>
    <property type="match status" value="1"/>
</dbReference>
<evidence type="ECO:0000256" key="5">
    <source>
        <dbReference type="ARBA" id="ARBA00022603"/>
    </source>
</evidence>
<keyword evidence="3 10" id="KW-0963">Cytoplasm</keyword>
<comment type="function">
    <text evidence="8 10">Specifically methylates the N3 position of the uracil ring of uridine 1498 (m3U1498) in 16S rRNA. Acts on the fully assembled 30S ribosomal subunit.</text>
</comment>
<dbReference type="InterPro" id="IPR006700">
    <property type="entry name" value="RsmE"/>
</dbReference>
<evidence type="ECO:0000259" key="11">
    <source>
        <dbReference type="Pfam" id="PF04452"/>
    </source>
</evidence>
<proteinExistence type="inferred from homology"/>
<evidence type="ECO:0000256" key="1">
    <source>
        <dbReference type="ARBA" id="ARBA00004496"/>
    </source>
</evidence>
<dbReference type="AlphaFoldDB" id="A0A7W4W3R8"/>
<evidence type="ECO:0000313" key="13">
    <source>
        <dbReference type="Proteomes" id="UP000537130"/>
    </source>
</evidence>
<evidence type="ECO:0000256" key="6">
    <source>
        <dbReference type="ARBA" id="ARBA00022679"/>
    </source>
</evidence>
<keyword evidence="4 10" id="KW-0698">rRNA processing</keyword>
<dbReference type="PANTHER" id="PTHR30027:SF3">
    <property type="entry name" value="16S RRNA (URACIL(1498)-N(3))-METHYLTRANSFERASE"/>
    <property type="match status" value="1"/>
</dbReference>
<keyword evidence="6 10" id="KW-0808">Transferase</keyword>
<dbReference type="EC" id="2.1.1.193" evidence="10"/>
<dbReference type="Gene3D" id="3.40.1280.10">
    <property type="match status" value="1"/>
</dbReference>
<dbReference type="GO" id="GO:0070475">
    <property type="term" value="P:rRNA base methylation"/>
    <property type="evidence" value="ECO:0007669"/>
    <property type="project" value="TreeGrafter"/>
</dbReference>
<dbReference type="Proteomes" id="UP000537130">
    <property type="component" value="Unassembled WGS sequence"/>
</dbReference>
<dbReference type="InterPro" id="IPR029026">
    <property type="entry name" value="tRNA_m1G_MTases_N"/>
</dbReference>
<dbReference type="EMBL" id="JACHWY010000001">
    <property type="protein sequence ID" value="MBB3046900.1"/>
    <property type="molecule type" value="Genomic_DNA"/>
</dbReference>
<gene>
    <name evidence="12" type="ORF">FHR99_001136</name>
</gene>
<comment type="caution">
    <text evidence="12">The sequence shown here is derived from an EMBL/GenBank/DDBJ whole genome shotgun (WGS) entry which is preliminary data.</text>
</comment>
<evidence type="ECO:0000256" key="8">
    <source>
        <dbReference type="ARBA" id="ARBA00025699"/>
    </source>
</evidence>
<protein>
    <recommendedName>
        <fullName evidence="10">Ribosomal RNA small subunit methyltransferase E</fullName>
        <ecNumber evidence="10">2.1.1.193</ecNumber>
    </recommendedName>
</protein>
<dbReference type="SUPFAM" id="SSF75217">
    <property type="entry name" value="alpha/beta knot"/>
    <property type="match status" value="1"/>
</dbReference>
<dbReference type="RefSeq" id="WP_183409555.1">
    <property type="nucleotide sequence ID" value="NZ_JACHWY010000001.1"/>
</dbReference>
<comment type="similarity">
    <text evidence="2 10">Belongs to the RNA methyltransferase RsmE family.</text>
</comment>
<keyword evidence="5 10" id="KW-0489">Methyltransferase</keyword>
<dbReference type="InterPro" id="IPR046886">
    <property type="entry name" value="RsmE_MTase_dom"/>
</dbReference>
<dbReference type="Pfam" id="PF04452">
    <property type="entry name" value="Methyltrans_RNA"/>
    <property type="match status" value="1"/>
</dbReference>
<evidence type="ECO:0000256" key="10">
    <source>
        <dbReference type="PIRNR" id="PIRNR015601"/>
    </source>
</evidence>
<evidence type="ECO:0000256" key="3">
    <source>
        <dbReference type="ARBA" id="ARBA00022490"/>
    </source>
</evidence>